<gene>
    <name evidence="1" type="ORF">B0H16DRAFT_1529024</name>
</gene>
<evidence type="ECO:0008006" key="3">
    <source>
        <dbReference type="Google" id="ProtNLM"/>
    </source>
</evidence>
<proteinExistence type="predicted"/>
<reference evidence="1" key="1">
    <citation type="submission" date="2023-03" db="EMBL/GenBank/DDBJ databases">
        <title>Massive genome expansion in bonnet fungi (Mycena s.s.) driven by repeated elements and novel gene families across ecological guilds.</title>
        <authorList>
            <consortium name="Lawrence Berkeley National Laboratory"/>
            <person name="Harder C.B."/>
            <person name="Miyauchi S."/>
            <person name="Viragh M."/>
            <person name="Kuo A."/>
            <person name="Thoen E."/>
            <person name="Andreopoulos B."/>
            <person name="Lu D."/>
            <person name="Skrede I."/>
            <person name="Drula E."/>
            <person name="Henrissat B."/>
            <person name="Morin E."/>
            <person name="Kohler A."/>
            <person name="Barry K."/>
            <person name="LaButti K."/>
            <person name="Morin E."/>
            <person name="Salamov A."/>
            <person name="Lipzen A."/>
            <person name="Mereny Z."/>
            <person name="Hegedus B."/>
            <person name="Baldrian P."/>
            <person name="Stursova M."/>
            <person name="Weitz H."/>
            <person name="Taylor A."/>
            <person name="Grigoriev I.V."/>
            <person name="Nagy L.G."/>
            <person name="Martin F."/>
            <person name="Kauserud H."/>
        </authorList>
    </citation>
    <scope>NUCLEOTIDE SEQUENCE</scope>
    <source>
        <strain evidence="1">CBHHK182m</strain>
    </source>
</reference>
<sequence length="396" mass="43823">TPMYLASPAAQNLPAEVVDHILDGNRGDRRSLTSSSLVCKAWLPSSRYHLFSEFDVYVGKKFLKLLHHPLCTFIYCIRTITLYLGQPDASGIVALDDEVVTRLAKLMHVSSLRILNHRGLIAKPTLALLASTFGGVETLRLENAFASANDVIEFVASFPKLKTLDFYPYCHGSTPATFPSTLPPSKLSRVQLHGPFFDRSWFVEHPAHISALALTNVKSNDLGKVEELLTALAPDLRDLSMNFVLMEIPIVLMTNAGPLHVPGQTALDGPELVPILQHLRLTSLQITALHTSISDFLVFTRDAQLPTLRMLSWIAQDYSYTKSGLSGEVASIDEAVSDRTSFEALEEVYITVQQSASYLEDAKQCKWMEAKNRLALIQFPKADGLGIKVVFQTVQV</sequence>
<comment type="caution">
    <text evidence="1">The sequence shown here is derived from an EMBL/GenBank/DDBJ whole genome shotgun (WGS) entry which is preliminary data.</text>
</comment>
<dbReference type="AlphaFoldDB" id="A0AAD7JDB7"/>
<evidence type="ECO:0000313" key="1">
    <source>
        <dbReference type="EMBL" id="KAJ7762495.1"/>
    </source>
</evidence>
<dbReference type="Proteomes" id="UP001215598">
    <property type="component" value="Unassembled WGS sequence"/>
</dbReference>
<keyword evidence="2" id="KW-1185">Reference proteome</keyword>
<protein>
    <recommendedName>
        <fullName evidence="3">F-box domain-containing protein</fullName>
    </recommendedName>
</protein>
<organism evidence="1 2">
    <name type="scientific">Mycena metata</name>
    <dbReference type="NCBI Taxonomy" id="1033252"/>
    <lineage>
        <taxon>Eukaryota</taxon>
        <taxon>Fungi</taxon>
        <taxon>Dikarya</taxon>
        <taxon>Basidiomycota</taxon>
        <taxon>Agaricomycotina</taxon>
        <taxon>Agaricomycetes</taxon>
        <taxon>Agaricomycetidae</taxon>
        <taxon>Agaricales</taxon>
        <taxon>Marasmiineae</taxon>
        <taxon>Mycenaceae</taxon>
        <taxon>Mycena</taxon>
    </lineage>
</organism>
<accession>A0AAD7JDB7</accession>
<dbReference type="EMBL" id="JARKIB010000032">
    <property type="protein sequence ID" value="KAJ7762495.1"/>
    <property type="molecule type" value="Genomic_DNA"/>
</dbReference>
<feature type="non-terminal residue" evidence="1">
    <location>
        <position position="396"/>
    </location>
</feature>
<name>A0AAD7JDB7_9AGAR</name>
<evidence type="ECO:0000313" key="2">
    <source>
        <dbReference type="Proteomes" id="UP001215598"/>
    </source>
</evidence>